<keyword evidence="2" id="KW-1185">Reference proteome</keyword>
<organism evidence="1 2">
    <name type="scientific">Cyclobacterium lianum</name>
    <dbReference type="NCBI Taxonomy" id="388280"/>
    <lineage>
        <taxon>Bacteria</taxon>
        <taxon>Pseudomonadati</taxon>
        <taxon>Bacteroidota</taxon>
        <taxon>Cytophagia</taxon>
        <taxon>Cytophagales</taxon>
        <taxon>Cyclobacteriaceae</taxon>
        <taxon>Cyclobacterium</taxon>
    </lineage>
</organism>
<proteinExistence type="predicted"/>
<evidence type="ECO:0000313" key="1">
    <source>
        <dbReference type="EMBL" id="SHN26690.1"/>
    </source>
</evidence>
<reference evidence="1 2" key="1">
    <citation type="submission" date="2016-11" db="EMBL/GenBank/DDBJ databases">
        <authorList>
            <person name="Jaros S."/>
            <person name="Januszkiewicz K."/>
            <person name="Wedrychowicz H."/>
        </authorList>
    </citation>
    <scope>NUCLEOTIDE SEQUENCE [LARGE SCALE GENOMIC DNA]</scope>
    <source>
        <strain evidence="1 2">CGMCC 1.6102</strain>
    </source>
</reference>
<dbReference type="EMBL" id="FRCY01000015">
    <property type="protein sequence ID" value="SHN26690.1"/>
    <property type="molecule type" value="Genomic_DNA"/>
</dbReference>
<dbReference type="Proteomes" id="UP000184513">
    <property type="component" value="Unassembled WGS sequence"/>
</dbReference>
<dbReference type="OrthoDB" id="838897at2"/>
<protein>
    <submittedName>
        <fullName evidence="1">Uncharacterized protein</fullName>
    </submittedName>
</protein>
<name>A0A1M7Q8B2_9BACT</name>
<sequence length="268" mass="30137">MKSFLRFSFCFLFLSCNLDVNRELQIDQSYEGEEAYWVSKSLDEHLHLAFYEPGAYKKKSFTDSLPGCPVVSFSEDSLSITLDYDQSNCEDTGLPDIEGSILLQYSLPSPGSTDTVHMVFQDFRQSQTSFNGTRRFRVAQKRIDNKLMVEFTDSLLLKNNLGSSTRLKPRLEHQVNYESGMVSQINTRGAMGGRNWSGNEISVDLTKTLGAECLASFIFRPSTGIETWTVLRTGAQAVDHELVYSKTGVCDTKTTIRLAEGVVMEKKP</sequence>
<gene>
    <name evidence="1" type="ORF">SAMN04488057_11519</name>
</gene>
<accession>A0A1M7Q8B2</accession>
<dbReference type="AlphaFoldDB" id="A0A1M7Q8B2"/>
<evidence type="ECO:0000313" key="2">
    <source>
        <dbReference type="Proteomes" id="UP000184513"/>
    </source>
</evidence>
<dbReference type="RefSeq" id="WP_073096854.1">
    <property type="nucleotide sequence ID" value="NZ_FRCY01000015.1"/>
</dbReference>